<sequence>MLLVEAPREAAVPPCAAPLDIPMSTLTKLNFTDYSAKVNKPYSETETRDNTRLNYEQALASVARLSYEQSVPNTGKLHYPEQTRLAYDPTVDSLCGDPSFILNTGS</sequence>
<organism evidence="1 2">
    <name type="scientific">Spodoptera exigua</name>
    <name type="common">Beet armyworm</name>
    <name type="synonym">Noctua fulgens</name>
    <dbReference type="NCBI Taxonomy" id="7107"/>
    <lineage>
        <taxon>Eukaryota</taxon>
        <taxon>Metazoa</taxon>
        <taxon>Ecdysozoa</taxon>
        <taxon>Arthropoda</taxon>
        <taxon>Hexapoda</taxon>
        <taxon>Insecta</taxon>
        <taxon>Pterygota</taxon>
        <taxon>Neoptera</taxon>
        <taxon>Endopterygota</taxon>
        <taxon>Lepidoptera</taxon>
        <taxon>Glossata</taxon>
        <taxon>Ditrysia</taxon>
        <taxon>Noctuoidea</taxon>
        <taxon>Noctuidae</taxon>
        <taxon>Amphipyrinae</taxon>
        <taxon>Spodoptera</taxon>
    </lineage>
</organism>
<accession>A0A922SI48</accession>
<comment type="caution">
    <text evidence="1">The sequence shown here is derived from an EMBL/GenBank/DDBJ whole genome shotgun (WGS) entry which is preliminary data.</text>
</comment>
<dbReference type="Proteomes" id="UP000814243">
    <property type="component" value="Unassembled WGS sequence"/>
</dbReference>
<dbReference type="AlphaFoldDB" id="A0A922SI48"/>
<name>A0A922SI48_SPOEX</name>
<proteinExistence type="predicted"/>
<protein>
    <submittedName>
        <fullName evidence="1">Uncharacterized protein</fullName>
    </submittedName>
</protein>
<gene>
    <name evidence="1" type="ORF">HF086_014076</name>
</gene>
<evidence type="ECO:0000313" key="1">
    <source>
        <dbReference type="EMBL" id="KAH9639212.1"/>
    </source>
</evidence>
<evidence type="ECO:0000313" key="2">
    <source>
        <dbReference type="Proteomes" id="UP000814243"/>
    </source>
</evidence>
<reference evidence="1" key="1">
    <citation type="journal article" date="2021" name="G3 (Bethesda)">
        <title>Genome and transcriptome analysis of the beet armyworm Spodoptera exigua reveals targets for pest control. .</title>
        <authorList>
            <person name="Simon S."/>
            <person name="Breeschoten T."/>
            <person name="Jansen H.J."/>
            <person name="Dirks R.P."/>
            <person name="Schranz M.E."/>
            <person name="Ros V.I.D."/>
        </authorList>
    </citation>
    <scope>NUCLEOTIDE SEQUENCE</scope>
    <source>
        <strain evidence="1">TB_SE_WUR_2020</strain>
    </source>
</reference>
<dbReference type="EMBL" id="JACEFF010000350">
    <property type="protein sequence ID" value="KAH9639212.1"/>
    <property type="molecule type" value="Genomic_DNA"/>
</dbReference>